<keyword evidence="3" id="KW-0732">Signal</keyword>
<gene>
    <name evidence="5" type="ORF">B0G92_2252</name>
    <name evidence="6" type="ORF">CLV50_1798</name>
</gene>
<sequence length="458" mass="51940">MVKLITISAIFFLQVAVAQTKTEKLDSLFQSAVNDGSFNGNVLIAEKGKVIYQKSFGYSDIKAKEKLTGKSVFELASVSKQFTAMGIVLLQKQGKLSYDDPISKFLPELSMYNDITIKNLLVHTGGLPDYMELMSQEENHDGFATNQTIIDLFVKKKPPVVFKPGEKHEYSNTGYALLASIIEKASGKSYGDYLAENIFKPLKMNDTRVYRRWFKPEKVKDVTKGYIYSDSLKRLATPDEISKDYFTIYLDGIVGDGMVNSTTTDLLLWDQALYTDKLVNKQDKELIFSSYPTQSGKATNYGFGWKVSTSSLYGKIASHSGGWSGYVTYIARYLDRNCTIIILQNAMNQNTKIPQAEIRNILFEPIYKADKKKMEEIVGIYKTEKGNERELLFEKGKLYTKLNAEQKLELIPISENKFLADGYQPEVFYEFVAENNKISKYIVTQPELSVRSEAVKIK</sequence>
<comment type="subcellular location">
    <subcellularLocation>
        <location evidence="1">Membrane</location>
    </subcellularLocation>
</comment>
<feature type="chain" id="PRO_5019795065" evidence="3">
    <location>
        <begin position="19"/>
        <end position="458"/>
    </location>
</feature>
<protein>
    <submittedName>
        <fullName evidence="6">CubicO group peptidase (Beta-lactamase class C family)</fullName>
    </submittedName>
</protein>
<dbReference type="RefSeq" id="WP_101472248.1">
    <property type="nucleotide sequence ID" value="NZ_JAEUTX010000019.1"/>
</dbReference>
<evidence type="ECO:0000313" key="6">
    <source>
        <dbReference type="EMBL" id="RLJ30389.1"/>
    </source>
</evidence>
<dbReference type="EMBL" id="PJND01000008">
    <property type="protein sequence ID" value="PKW20972.1"/>
    <property type="molecule type" value="Genomic_DNA"/>
</dbReference>
<evidence type="ECO:0000256" key="2">
    <source>
        <dbReference type="ARBA" id="ARBA00023136"/>
    </source>
</evidence>
<dbReference type="GO" id="GO:0016020">
    <property type="term" value="C:membrane"/>
    <property type="evidence" value="ECO:0007669"/>
    <property type="project" value="UniProtKB-SubCell"/>
</dbReference>
<feature type="signal peptide" evidence="3">
    <location>
        <begin position="1"/>
        <end position="18"/>
    </location>
</feature>
<evidence type="ECO:0000259" key="4">
    <source>
        <dbReference type="Pfam" id="PF00144"/>
    </source>
</evidence>
<dbReference type="PANTHER" id="PTHR46825:SF11">
    <property type="entry name" value="PENICILLIN-BINDING PROTEIN 4"/>
    <property type="match status" value="1"/>
</dbReference>
<accession>A0A497UW61</accession>
<comment type="caution">
    <text evidence="6">The sequence shown here is derived from an EMBL/GenBank/DDBJ whole genome shotgun (WGS) entry which is preliminary data.</text>
</comment>
<dbReference type="SUPFAM" id="SSF56601">
    <property type="entry name" value="beta-lactamase/transpeptidase-like"/>
    <property type="match status" value="1"/>
</dbReference>
<evidence type="ECO:0000313" key="8">
    <source>
        <dbReference type="Proteomes" id="UP000275027"/>
    </source>
</evidence>
<evidence type="ECO:0000313" key="7">
    <source>
        <dbReference type="Proteomes" id="UP000233767"/>
    </source>
</evidence>
<reference evidence="6 8" key="2">
    <citation type="submission" date="2018-10" db="EMBL/GenBank/DDBJ databases">
        <title>Genomic Encyclopedia of Archaeal and Bacterial Type Strains, Phase II (KMG-II): from individual species to whole genera.</title>
        <authorList>
            <person name="Goeker M."/>
        </authorList>
    </citation>
    <scope>NUCLEOTIDE SEQUENCE [LARGE SCALE GENOMIC DNA]</scope>
    <source>
        <strain evidence="6 8">DSM 21886</strain>
    </source>
</reference>
<proteinExistence type="predicted"/>
<dbReference type="PANTHER" id="PTHR46825">
    <property type="entry name" value="D-ALANYL-D-ALANINE-CARBOXYPEPTIDASE/ENDOPEPTIDASE AMPH"/>
    <property type="match status" value="1"/>
</dbReference>
<evidence type="ECO:0000256" key="1">
    <source>
        <dbReference type="ARBA" id="ARBA00004370"/>
    </source>
</evidence>
<evidence type="ECO:0000313" key="5">
    <source>
        <dbReference type="EMBL" id="PKW20972.1"/>
    </source>
</evidence>
<name>A0A497UW61_9FLAO</name>
<dbReference type="Gene3D" id="3.40.710.10">
    <property type="entry name" value="DD-peptidase/beta-lactamase superfamily"/>
    <property type="match status" value="1"/>
</dbReference>
<feature type="domain" description="Beta-lactamase-related" evidence="4">
    <location>
        <begin position="26"/>
        <end position="350"/>
    </location>
</feature>
<dbReference type="Proteomes" id="UP000233767">
    <property type="component" value="Unassembled WGS sequence"/>
</dbReference>
<dbReference type="InterPro" id="IPR050491">
    <property type="entry name" value="AmpC-like"/>
</dbReference>
<dbReference type="EMBL" id="RCCB01000011">
    <property type="protein sequence ID" value="RLJ30389.1"/>
    <property type="molecule type" value="Genomic_DNA"/>
</dbReference>
<dbReference type="AlphaFoldDB" id="A0A497UW61"/>
<dbReference type="Proteomes" id="UP000275027">
    <property type="component" value="Unassembled WGS sequence"/>
</dbReference>
<keyword evidence="7" id="KW-1185">Reference proteome</keyword>
<dbReference type="InterPro" id="IPR001466">
    <property type="entry name" value="Beta-lactam-related"/>
</dbReference>
<dbReference type="Pfam" id="PF00144">
    <property type="entry name" value="Beta-lactamase"/>
    <property type="match status" value="1"/>
</dbReference>
<evidence type="ECO:0000256" key="3">
    <source>
        <dbReference type="SAM" id="SignalP"/>
    </source>
</evidence>
<reference evidence="5 7" key="1">
    <citation type="submission" date="2017-12" db="EMBL/GenBank/DDBJ databases">
        <title>Genomic Encyclopedia of Type Strains, Phase III (KMG-III): the genomes of soil and plant-associated and newly described type strains.</title>
        <authorList>
            <person name="Whitman W."/>
        </authorList>
    </citation>
    <scope>NUCLEOTIDE SEQUENCE [LARGE SCALE GENOMIC DNA]</scope>
    <source>
        <strain evidence="5 7">IP-10</strain>
    </source>
</reference>
<organism evidence="6 8">
    <name type="scientific">Flavobacterium lindanitolerans</name>
    <dbReference type="NCBI Taxonomy" id="428988"/>
    <lineage>
        <taxon>Bacteria</taxon>
        <taxon>Pseudomonadati</taxon>
        <taxon>Bacteroidota</taxon>
        <taxon>Flavobacteriia</taxon>
        <taxon>Flavobacteriales</taxon>
        <taxon>Flavobacteriaceae</taxon>
        <taxon>Flavobacterium</taxon>
    </lineage>
</organism>
<keyword evidence="2" id="KW-0472">Membrane</keyword>
<dbReference type="InterPro" id="IPR012338">
    <property type="entry name" value="Beta-lactam/transpept-like"/>
</dbReference>